<evidence type="ECO:0000256" key="2">
    <source>
        <dbReference type="SAM" id="SignalP"/>
    </source>
</evidence>
<dbReference type="OrthoDB" id="74764at2759"/>
<sequence length="359" mass="39976">MHWSTLIPILLAAPSSALIRFQCAQLVVERLDPLVTPGEIPSPHVHQIVGGNSFNATMAPEKDMPAESTCTTCQFSEDFSNYWTAILYFKARNGTYTRVPQRANGGFEGSTGGGMTVYYMTDPLYDSTPKSKVKAFQPGFRMFVGDINARTKDEAAKFRQLTYTCMSTAGSREHETVAFPQKKCEYGIMTSLRFPTCWDGVNLDSPDHMAHMSYPETGTFESAGPCPASHPVRTSQVMFEVIWDTSKFNNPEDWPENGEQPFVWSFGDKSGYANHGDYVFGWKDDSLQKILDTSCYATSCGGKQQSIADMNKCAGLKKTVDEDIGVNTWLTALPGMHQAESSKEDQSKNQKRERVEFKA</sequence>
<evidence type="ECO:0000256" key="1">
    <source>
        <dbReference type="SAM" id="MobiDB-lite"/>
    </source>
</evidence>
<proteinExistence type="predicted"/>
<dbReference type="PANTHER" id="PTHR43662">
    <property type="match status" value="1"/>
</dbReference>
<feature type="compositionally biased region" description="Basic and acidic residues" evidence="1">
    <location>
        <begin position="340"/>
        <end position="359"/>
    </location>
</feature>
<dbReference type="Proteomes" id="UP000799444">
    <property type="component" value="Unassembled WGS sequence"/>
</dbReference>
<evidence type="ECO:0000313" key="4">
    <source>
        <dbReference type="EMBL" id="KAF2740575.1"/>
    </source>
</evidence>
<evidence type="ECO:0000259" key="3">
    <source>
        <dbReference type="Pfam" id="PF09362"/>
    </source>
</evidence>
<feature type="region of interest" description="Disordered" evidence="1">
    <location>
        <begin position="336"/>
        <end position="359"/>
    </location>
</feature>
<dbReference type="InterPro" id="IPR018535">
    <property type="entry name" value="DUF1996"/>
</dbReference>
<feature type="chain" id="PRO_5040474864" description="DUF1996 domain-containing protein" evidence="2">
    <location>
        <begin position="18"/>
        <end position="359"/>
    </location>
</feature>
<name>A0A9P4RAX8_9PLEO</name>
<protein>
    <recommendedName>
        <fullName evidence="3">DUF1996 domain-containing protein</fullName>
    </recommendedName>
</protein>
<reference evidence="4" key="1">
    <citation type="journal article" date="2020" name="Stud. Mycol.">
        <title>101 Dothideomycetes genomes: a test case for predicting lifestyles and emergence of pathogens.</title>
        <authorList>
            <person name="Haridas S."/>
            <person name="Albert R."/>
            <person name="Binder M."/>
            <person name="Bloem J."/>
            <person name="Labutti K."/>
            <person name="Salamov A."/>
            <person name="Andreopoulos B."/>
            <person name="Baker S."/>
            <person name="Barry K."/>
            <person name="Bills G."/>
            <person name="Bluhm B."/>
            <person name="Cannon C."/>
            <person name="Castanera R."/>
            <person name="Culley D."/>
            <person name="Daum C."/>
            <person name="Ezra D."/>
            <person name="Gonzalez J."/>
            <person name="Henrissat B."/>
            <person name="Kuo A."/>
            <person name="Liang C."/>
            <person name="Lipzen A."/>
            <person name="Lutzoni F."/>
            <person name="Magnuson J."/>
            <person name="Mondo S."/>
            <person name="Nolan M."/>
            <person name="Ohm R."/>
            <person name="Pangilinan J."/>
            <person name="Park H.-J."/>
            <person name="Ramirez L."/>
            <person name="Alfaro M."/>
            <person name="Sun H."/>
            <person name="Tritt A."/>
            <person name="Yoshinaga Y."/>
            <person name="Zwiers L.-H."/>
            <person name="Turgeon B."/>
            <person name="Goodwin S."/>
            <person name="Spatafora J."/>
            <person name="Crous P."/>
            <person name="Grigoriev I."/>
        </authorList>
    </citation>
    <scope>NUCLEOTIDE SEQUENCE</scope>
    <source>
        <strain evidence="4">CBS 125425</strain>
    </source>
</reference>
<dbReference type="EMBL" id="ML996099">
    <property type="protein sequence ID" value="KAF2740575.1"/>
    <property type="molecule type" value="Genomic_DNA"/>
</dbReference>
<organism evidence="4 5">
    <name type="scientific">Polyplosphaeria fusca</name>
    <dbReference type="NCBI Taxonomy" id="682080"/>
    <lineage>
        <taxon>Eukaryota</taxon>
        <taxon>Fungi</taxon>
        <taxon>Dikarya</taxon>
        <taxon>Ascomycota</taxon>
        <taxon>Pezizomycotina</taxon>
        <taxon>Dothideomycetes</taxon>
        <taxon>Pleosporomycetidae</taxon>
        <taxon>Pleosporales</taxon>
        <taxon>Tetraplosphaeriaceae</taxon>
        <taxon>Polyplosphaeria</taxon>
    </lineage>
</organism>
<keyword evidence="2" id="KW-0732">Signal</keyword>
<feature type="domain" description="DUF1996" evidence="3">
    <location>
        <begin position="32"/>
        <end position="282"/>
    </location>
</feature>
<evidence type="ECO:0000313" key="5">
    <source>
        <dbReference type="Proteomes" id="UP000799444"/>
    </source>
</evidence>
<accession>A0A9P4RAX8</accession>
<keyword evidence="5" id="KW-1185">Reference proteome</keyword>
<dbReference type="AlphaFoldDB" id="A0A9P4RAX8"/>
<dbReference type="PANTHER" id="PTHR43662:SF13">
    <property type="entry name" value="DUF1996 DOMAIN-CONTAINING PROTEIN"/>
    <property type="match status" value="1"/>
</dbReference>
<feature type="signal peptide" evidence="2">
    <location>
        <begin position="1"/>
        <end position="17"/>
    </location>
</feature>
<dbReference type="Pfam" id="PF09362">
    <property type="entry name" value="DUF1996"/>
    <property type="match status" value="1"/>
</dbReference>
<gene>
    <name evidence="4" type="ORF">EJ04DRAFT_530792</name>
</gene>
<comment type="caution">
    <text evidence="4">The sequence shown here is derived from an EMBL/GenBank/DDBJ whole genome shotgun (WGS) entry which is preliminary data.</text>
</comment>